<dbReference type="AlphaFoldDB" id="A0A6L7HWE0"/>
<gene>
    <name evidence="2" type="ORF">GNT65_08145</name>
</gene>
<dbReference type="Pfam" id="PF13590">
    <property type="entry name" value="DUF4136"/>
    <property type="match status" value="1"/>
</dbReference>
<evidence type="ECO:0000259" key="1">
    <source>
        <dbReference type="Pfam" id="PF13590"/>
    </source>
</evidence>
<name>A0A6L7HWE0_9GAMM</name>
<dbReference type="PROSITE" id="PS51257">
    <property type="entry name" value="PROKAR_LIPOPROTEIN"/>
    <property type="match status" value="1"/>
</dbReference>
<dbReference type="Gene3D" id="3.30.160.670">
    <property type="match status" value="1"/>
</dbReference>
<dbReference type="RefSeq" id="WP_160795103.1">
    <property type="nucleotide sequence ID" value="NZ_WRPA01000005.1"/>
</dbReference>
<accession>A0A6L7HWE0</accession>
<dbReference type="InterPro" id="IPR025411">
    <property type="entry name" value="DUF4136"/>
</dbReference>
<dbReference type="Proteomes" id="UP000474778">
    <property type="component" value="Unassembled WGS sequence"/>
</dbReference>
<protein>
    <submittedName>
        <fullName evidence="2">DUF4136 domain-containing protein</fullName>
    </submittedName>
</protein>
<comment type="caution">
    <text evidence="2">The sequence shown here is derived from an EMBL/GenBank/DDBJ whole genome shotgun (WGS) entry which is preliminary data.</text>
</comment>
<feature type="domain" description="DUF4136" evidence="1">
    <location>
        <begin position="59"/>
        <end position="205"/>
    </location>
</feature>
<sequence length="210" mass="22707">MKSILLKLSLHLGLSLLLITGVTACSVTEESLQLPMAPEDRLTLVASGDLSFVQGPDSQDAQAYALHPDFELLNVGNEVKPEQLKSRMRGAITAVMQAKGYRQVSASESPDLLIGYGVALGDTMSDGEILQKVGLVPGISAQGVDMRRFEKGSVLLLVFDPRLMEPSWRVLAQGFTPLTQDHTLAAKQADDRLARVINKMLANLPQVPES</sequence>
<keyword evidence="3" id="KW-1185">Reference proteome</keyword>
<proteinExistence type="predicted"/>
<evidence type="ECO:0000313" key="3">
    <source>
        <dbReference type="Proteomes" id="UP000474778"/>
    </source>
</evidence>
<organism evidence="2 3">
    <name type="scientific">Shewanella insulae</name>
    <dbReference type="NCBI Taxonomy" id="2681496"/>
    <lineage>
        <taxon>Bacteria</taxon>
        <taxon>Pseudomonadati</taxon>
        <taxon>Pseudomonadota</taxon>
        <taxon>Gammaproteobacteria</taxon>
        <taxon>Alteromonadales</taxon>
        <taxon>Shewanellaceae</taxon>
        <taxon>Shewanella</taxon>
    </lineage>
</organism>
<evidence type="ECO:0000313" key="2">
    <source>
        <dbReference type="EMBL" id="MXR68642.1"/>
    </source>
</evidence>
<dbReference type="EMBL" id="WRPA01000005">
    <property type="protein sequence ID" value="MXR68642.1"/>
    <property type="molecule type" value="Genomic_DNA"/>
</dbReference>
<reference evidence="2 3" key="1">
    <citation type="submission" date="2019-12" db="EMBL/GenBank/DDBJ databases">
        <title>Shewanella insulae sp. nov., isolated from a tidal flat.</title>
        <authorList>
            <person name="Yoon J.-H."/>
        </authorList>
    </citation>
    <scope>NUCLEOTIDE SEQUENCE [LARGE SCALE GENOMIC DNA]</scope>
    <source>
        <strain evidence="2 3">JBTF-M18</strain>
    </source>
</reference>